<name>A0ABS9Z962_9HYPH</name>
<sequence length="167" mass="18485">MLLLDRHGPKEDVWERAEYLCQAETKQVLAPLASIVGSDAITDDLKLGALLEPNRTVEEVAPFFDRLDMIVIHFPNAANGRGFSTARQLRQAGYKGTLRAFGPLIADQFPQALACGFDEVEIIGAAATRQPVEHWMEALNRISFLYQRDYGADDSIPDQRVARAANG</sequence>
<evidence type="ECO:0000313" key="1">
    <source>
        <dbReference type="EMBL" id="MCI4684168.1"/>
    </source>
</evidence>
<dbReference type="EMBL" id="JAIVFP010000001">
    <property type="protein sequence ID" value="MCI4684168.1"/>
    <property type="molecule type" value="Genomic_DNA"/>
</dbReference>
<protein>
    <submittedName>
        <fullName evidence="1">DUF934 domain-containing protein</fullName>
    </submittedName>
</protein>
<evidence type="ECO:0000313" key="2">
    <source>
        <dbReference type="Proteomes" id="UP001139104"/>
    </source>
</evidence>
<comment type="caution">
    <text evidence="1">The sequence shown here is derived from an EMBL/GenBank/DDBJ whole genome shotgun (WGS) entry which is preliminary data.</text>
</comment>
<keyword evidence="2" id="KW-1185">Reference proteome</keyword>
<dbReference type="RefSeq" id="WP_243068076.1">
    <property type="nucleotide sequence ID" value="NZ_JAIVFK010000015.1"/>
</dbReference>
<proteinExistence type="predicted"/>
<gene>
    <name evidence="1" type="ORF">K2U94_15600</name>
</gene>
<organism evidence="1 2">
    <name type="scientific">Candidatus Rhodoblastus alkanivorans</name>
    <dbReference type="NCBI Taxonomy" id="2954117"/>
    <lineage>
        <taxon>Bacteria</taxon>
        <taxon>Pseudomonadati</taxon>
        <taxon>Pseudomonadota</taxon>
        <taxon>Alphaproteobacteria</taxon>
        <taxon>Hyphomicrobiales</taxon>
        <taxon>Rhodoblastaceae</taxon>
        <taxon>Rhodoblastus</taxon>
    </lineage>
</organism>
<dbReference type="Proteomes" id="UP001139104">
    <property type="component" value="Unassembled WGS sequence"/>
</dbReference>
<accession>A0ABS9Z962</accession>
<dbReference type="Pfam" id="PF06073">
    <property type="entry name" value="DUF934"/>
    <property type="match status" value="1"/>
</dbReference>
<dbReference type="InterPro" id="IPR008318">
    <property type="entry name" value="UCP030820"/>
</dbReference>
<reference evidence="1" key="1">
    <citation type="journal article" date="2022" name="ISME J.">
        <title>Identification of active gaseous-alkane degraders at natural gas seeps.</title>
        <authorList>
            <person name="Farhan Ul Haque M."/>
            <person name="Hernandez M."/>
            <person name="Crombie A.T."/>
            <person name="Murrell J.C."/>
        </authorList>
    </citation>
    <scope>NUCLEOTIDE SEQUENCE</scope>
    <source>
        <strain evidence="1">PC2</strain>
    </source>
</reference>